<name>A0A174TTF7_9FIRM</name>
<feature type="transmembrane region" description="Helical" evidence="1">
    <location>
        <begin position="256"/>
        <end position="275"/>
    </location>
</feature>
<evidence type="ECO:0000313" key="3">
    <source>
        <dbReference type="Proteomes" id="UP000095765"/>
    </source>
</evidence>
<dbReference type="EMBL" id="CZBE01000026">
    <property type="protein sequence ID" value="CUQ10760.1"/>
    <property type="molecule type" value="Genomic_DNA"/>
</dbReference>
<keyword evidence="1" id="KW-0472">Membrane</keyword>
<accession>A0A174TTF7</accession>
<evidence type="ECO:0000313" key="2">
    <source>
        <dbReference type="EMBL" id="CUQ10760.1"/>
    </source>
</evidence>
<keyword evidence="1" id="KW-0812">Transmembrane</keyword>
<dbReference type="AlphaFoldDB" id="A0A174TTF7"/>
<dbReference type="Proteomes" id="UP000095765">
    <property type="component" value="Unassembled WGS sequence"/>
</dbReference>
<proteinExistence type="predicted"/>
<feature type="transmembrane region" description="Helical" evidence="1">
    <location>
        <begin position="225"/>
        <end position="244"/>
    </location>
</feature>
<reference evidence="2 3" key="1">
    <citation type="submission" date="2015-09" db="EMBL/GenBank/DDBJ databases">
        <authorList>
            <consortium name="Pathogen Informatics"/>
        </authorList>
    </citation>
    <scope>NUCLEOTIDE SEQUENCE [LARGE SCALE GENOMIC DNA]</scope>
    <source>
        <strain evidence="2 3">2789STDY5834939</strain>
    </source>
</reference>
<evidence type="ECO:0008006" key="4">
    <source>
        <dbReference type="Google" id="ProtNLM"/>
    </source>
</evidence>
<feature type="transmembrane region" description="Helical" evidence="1">
    <location>
        <begin position="62"/>
        <end position="80"/>
    </location>
</feature>
<evidence type="ECO:0000256" key="1">
    <source>
        <dbReference type="SAM" id="Phobius"/>
    </source>
</evidence>
<feature type="transmembrane region" description="Helical" evidence="1">
    <location>
        <begin position="100"/>
        <end position="122"/>
    </location>
</feature>
<dbReference type="InterPro" id="IPR045798">
    <property type="entry name" value="TrbL_Firmicutes"/>
</dbReference>
<organism evidence="2 3">
    <name type="scientific">Anaerotruncus colihominis</name>
    <dbReference type="NCBI Taxonomy" id="169435"/>
    <lineage>
        <taxon>Bacteria</taxon>
        <taxon>Bacillati</taxon>
        <taxon>Bacillota</taxon>
        <taxon>Clostridia</taxon>
        <taxon>Eubacteriales</taxon>
        <taxon>Oscillospiraceae</taxon>
        <taxon>Anaerotruncus</taxon>
    </lineage>
</organism>
<dbReference type="Pfam" id="PF19478">
    <property type="entry name" value="TrbL_2"/>
    <property type="match status" value="1"/>
</dbReference>
<feature type="transmembrane region" description="Helical" evidence="1">
    <location>
        <begin position="166"/>
        <end position="189"/>
    </location>
</feature>
<protein>
    <recommendedName>
        <fullName evidence="4">TrbL/VirB6 plasmid conjugal transfer protein</fullName>
    </recommendedName>
</protein>
<gene>
    <name evidence="2" type="ORF">ERS852551_03138</name>
</gene>
<sequence>MILDMIQEWFKELLIDGIISNLTGMFDTLNTKVGEIAGEVGMTPAAWNSSIFNMIRNLSETVIVPIAGIILTFVMCYELIQLIIEKNNLHDFDTWIFFKWIFKTFCAVLIVTNTWNIVMAVFDVAQNVVSQSAGVIISDAGIDISGVVGDLETQLADWSVGALLGLWFQSVFVGLCMQILSICIFLVIYGRMIEVYLVTSIGPIPFATMVNREWGSTGQNYLRSLLALGFQAFLIMICVGIYAVLVEGISTSGDNISAAIWGCMGYTVLLCYTLFKTGSLAKSLFGAH</sequence>
<keyword evidence="1" id="KW-1133">Transmembrane helix</keyword>